<evidence type="ECO:0000313" key="1">
    <source>
        <dbReference type="EMBL" id="CEO87619.1"/>
    </source>
</evidence>
<accession>A0A0B7MAT0</accession>
<proteinExistence type="predicted"/>
<reference evidence="2" key="1">
    <citation type="submission" date="2015-01" db="EMBL/GenBank/DDBJ databases">
        <authorList>
            <person name="Manzoor Shahid"/>
            <person name="Zubair Saima"/>
        </authorList>
    </citation>
    <scope>NUCLEOTIDE SEQUENCE [LARGE SCALE GENOMIC DNA]</scope>
    <source>
        <strain evidence="2">Sp3</strain>
    </source>
</reference>
<keyword evidence="2" id="KW-1185">Reference proteome</keyword>
<dbReference type="OrthoDB" id="6194521at2"/>
<dbReference type="Proteomes" id="UP000046155">
    <property type="component" value="Unassembled WGS sequence"/>
</dbReference>
<evidence type="ECO:0008006" key="3">
    <source>
        <dbReference type="Google" id="ProtNLM"/>
    </source>
</evidence>
<dbReference type="RefSeq" id="WP_044663955.1">
    <property type="nucleotide sequence ID" value="NZ_CDRZ01000019.1"/>
</dbReference>
<name>A0A0B7MAT0_9FIRM</name>
<protein>
    <recommendedName>
        <fullName evidence="3">XRE family transcriptional regulator</fullName>
    </recommendedName>
</protein>
<evidence type="ECO:0000313" key="2">
    <source>
        <dbReference type="Proteomes" id="UP000046155"/>
    </source>
</evidence>
<dbReference type="EMBL" id="CDRZ01000019">
    <property type="protein sequence ID" value="CEO87619.1"/>
    <property type="molecule type" value="Genomic_DNA"/>
</dbReference>
<organism evidence="1 2">
    <name type="scientific">Syntrophaceticus schinkii</name>
    <dbReference type="NCBI Taxonomy" id="499207"/>
    <lineage>
        <taxon>Bacteria</taxon>
        <taxon>Bacillati</taxon>
        <taxon>Bacillota</taxon>
        <taxon>Clostridia</taxon>
        <taxon>Thermoanaerobacterales</taxon>
        <taxon>Thermoanaerobacterales Family III. Incertae Sedis</taxon>
        <taxon>Syntrophaceticus</taxon>
    </lineage>
</organism>
<gene>
    <name evidence="1" type="ORF">SSCH_1150033</name>
</gene>
<dbReference type="AlphaFoldDB" id="A0A0B7MAT0"/>
<sequence length="178" mass="20679">MLDEKLLKELQEYVEKHLERLDYVLYEPARYDSMDMPDIELDIGHDYIGLPDSELENFIKDKRKPTFHQVLFSFIDKKGASDSDVYKRAGVDRRHFSKIRSNPDYRPGKNTVIALALALELNKKETDRLLSAAGYSLSESNTFDLIILFFLDKEIYDLYSVNQALDYFSQKPLAGVLE</sequence>